<dbReference type="Proteomes" id="UP000596902">
    <property type="component" value="Unassembled WGS sequence"/>
</dbReference>
<dbReference type="Pfam" id="PF06985">
    <property type="entry name" value="HET"/>
    <property type="match status" value="1"/>
</dbReference>
<dbReference type="PANTHER" id="PTHR24148:SF64">
    <property type="entry name" value="HETEROKARYON INCOMPATIBILITY DOMAIN-CONTAINING PROTEIN"/>
    <property type="match status" value="1"/>
</dbReference>
<dbReference type="InterPro" id="IPR010730">
    <property type="entry name" value="HET"/>
</dbReference>
<dbReference type="EMBL" id="JAAABM010000024">
    <property type="protein sequence ID" value="KAF7671133.1"/>
    <property type="molecule type" value="Genomic_DNA"/>
</dbReference>
<keyword evidence="3" id="KW-1185">Reference proteome</keyword>
<dbReference type="GeneID" id="62208919"/>
<proteinExistence type="predicted"/>
<gene>
    <name evidence="2" type="ORF">GT037_010694</name>
</gene>
<dbReference type="PANTHER" id="PTHR24148">
    <property type="entry name" value="ANKYRIN REPEAT DOMAIN-CONTAINING PROTEIN 39 HOMOLOG-RELATED"/>
    <property type="match status" value="1"/>
</dbReference>
<feature type="domain" description="Heterokaryon incompatibility" evidence="1">
    <location>
        <begin position="114"/>
        <end position="282"/>
    </location>
</feature>
<evidence type="ECO:0000313" key="2">
    <source>
        <dbReference type="EMBL" id="KAF7671133.1"/>
    </source>
</evidence>
<dbReference type="Pfam" id="PF26639">
    <property type="entry name" value="Het-6_barrel"/>
    <property type="match status" value="1"/>
</dbReference>
<protein>
    <recommendedName>
        <fullName evidence="1">Heterokaryon incompatibility domain-containing protein</fullName>
    </recommendedName>
</protein>
<reference evidence="2" key="2">
    <citation type="submission" date="2020-08" db="EMBL/GenBank/DDBJ databases">
        <title>Draft Genome Sequence of Cumin Blight Pathogen Alternaria burnsii.</title>
        <authorList>
            <person name="Feng Z."/>
        </authorList>
    </citation>
    <scope>NUCLEOTIDE SEQUENCE</scope>
    <source>
        <strain evidence="2">CBS107.38</strain>
    </source>
</reference>
<dbReference type="AlphaFoldDB" id="A0A8H7EAV8"/>
<comment type="caution">
    <text evidence="2">The sequence shown here is derived from an EMBL/GenBank/DDBJ whole genome shotgun (WGS) entry which is preliminary data.</text>
</comment>
<dbReference type="RefSeq" id="XP_038781511.1">
    <property type="nucleotide sequence ID" value="XM_038935741.1"/>
</dbReference>
<organism evidence="2 3">
    <name type="scientific">Alternaria burnsii</name>
    <dbReference type="NCBI Taxonomy" id="1187904"/>
    <lineage>
        <taxon>Eukaryota</taxon>
        <taxon>Fungi</taxon>
        <taxon>Dikarya</taxon>
        <taxon>Ascomycota</taxon>
        <taxon>Pezizomycotina</taxon>
        <taxon>Dothideomycetes</taxon>
        <taxon>Pleosporomycetidae</taxon>
        <taxon>Pleosporales</taxon>
        <taxon>Pleosporineae</taxon>
        <taxon>Pleosporaceae</taxon>
        <taxon>Alternaria</taxon>
        <taxon>Alternaria sect. Alternaria</taxon>
    </lineage>
</organism>
<name>A0A8H7EAV8_9PLEO</name>
<accession>A0A8H7EAV8</accession>
<sequence>MTSYTYSDLRENEIRLLRLLPSNGNFTDDICIVLEHAPLFSRDMQSQGQARLHSKIKLREQLPEGWEVFTNPEGKHFFTSPGYNVQYEHPNAATDARLYEEPVGDTQDNSQPDYEALSYVWGSPDDLVSIFVYKDDTAHFKPLEERVMFPMKVRRNLADALRHLRLVGTHRVLWVDAVCINQRNMAERSREVTRMGLIYHQAKRVVAWLGMSTSGSGQALAALKNLANLVEVSDDGWIFRSTNNKSKWRPRVDRPPLDDGTWVKLVALFDYPYFDRLWVIQELRLASRHSLILCGGDTLALPELRRATEALLDAEHVPARLSQRMEWVAFLTRPHTTLVELLAQSRIRQCFDMRDKIYGLLSLAPPQLATRIKPDYTKSYCNVYKEFCLSYMHITARLDILPLCVSQISDETGATFASWILDLSSVPPKTVRPDMMQAAADSRSEYIYIPPHRLDVTGIRHARIVISSAPIPQDIAQAAELLETHRPSGWSDKLYPTDESMLDAWIRLLQFDMVRDRNTIAPQWPLLEDLRTRWADAVAQDRRPWEESLISSRIKEKLHGTSLMELDNDYLGFGPSTIQPGDIIVVLLGCYVPMILRPQENGAYTVIGRCYVQGLMNGEALLGNLPRPWTVQQHLNEGAFVFKYYNNDTGCLTSEDPRLPPLDESWRRVYRQRTLDDPLHITYFEHIPTGRIINSDPRLLPHALRSRGVNLEAFALI</sequence>
<evidence type="ECO:0000313" key="3">
    <source>
        <dbReference type="Proteomes" id="UP000596902"/>
    </source>
</evidence>
<reference evidence="2" key="1">
    <citation type="submission" date="2020-01" db="EMBL/GenBank/DDBJ databases">
        <authorList>
            <person name="Feng Z.H.Z."/>
        </authorList>
    </citation>
    <scope>NUCLEOTIDE SEQUENCE</scope>
    <source>
        <strain evidence="2">CBS107.38</strain>
    </source>
</reference>
<evidence type="ECO:0000259" key="1">
    <source>
        <dbReference type="Pfam" id="PF06985"/>
    </source>
</evidence>
<dbReference type="InterPro" id="IPR052895">
    <property type="entry name" value="HetReg/Transcr_Mod"/>
</dbReference>